<dbReference type="SUPFAM" id="SSF46785">
    <property type="entry name" value="Winged helix' DNA-binding domain"/>
    <property type="match status" value="1"/>
</dbReference>
<dbReference type="InterPro" id="IPR036388">
    <property type="entry name" value="WH-like_DNA-bd_sf"/>
</dbReference>
<dbReference type="EMBL" id="WTYB01000003">
    <property type="protein sequence ID" value="MXP39514.1"/>
    <property type="molecule type" value="Genomic_DNA"/>
</dbReference>
<keyword evidence="2" id="KW-0238">DNA-binding</keyword>
<dbReference type="RefSeq" id="WP_160761674.1">
    <property type="nucleotide sequence ID" value="NZ_BAAADZ010000011.1"/>
</dbReference>
<evidence type="ECO:0000259" key="1">
    <source>
        <dbReference type="PROSITE" id="PS50931"/>
    </source>
</evidence>
<evidence type="ECO:0000313" key="4">
    <source>
        <dbReference type="Proteomes" id="UP000430021"/>
    </source>
</evidence>
<evidence type="ECO:0000313" key="3">
    <source>
        <dbReference type="EMBL" id="MXP39514.1"/>
    </source>
</evidence>
<accession>A0A6I4UP36</accession>
<dbReference type="OrthoDB" id="5297263at2"/>
<dbReference type="EMBL" id="JACICE010000003">
    <property type="protein sequence ID" value="MBB3776656.1"/>
    <property type="molecule type" value="Genomic_DNA"/>
</dbReference>
<dbReference type="InterPro" id="IPR000847">
    <property type="entry name" value="LysR_HTH_N"/>
</dbReference>
<dbReference type="PROSITE" id="PS50931">
    <property type="entry name" value="HTH_LYSR"/>
    <property type="match status" value="1"/>
</dbReference>
<dbReference type="GO" id="GO:0043565">
    <property type="term" value="F:sequence-specific DNA binding"/>
    <property type="evidence" value="ECO:0007669"/>
    <property type="project" value="TreeGrafter"/>
</dbReference>
<dbReference type="GO" id="GO:0003700">
    <property type="term" value="F:DNA-binding transcription factor activity"/>
    <property type="evidence" value="ECO:0007669"/>
    <property type="project" value="InterPro"/>
</dbReference>
<name>A0A6I4UP36_9SPHN</name>
<dbReference type="Proteomes" id="UP000548685">
    <property type="component" value="Unassembled WGS sequence"/>
</dbReference>
<dbReference type="PANTHER" id="PTHR30427:SF1">
    <property type="entry name" value="TRANSCRIPTIONAL ACTIVATOR PROTEIN LYSR"/>
    <property type="match status" value="1"/>
</dbReference>
<feature type="domain" description="HTH lysR-type" evidence="1">
    <location>
        <begin position="14"/>
        <end position="71"/>
    </location>
</feature>
<reference evidence="2 5" key="2">
    <citation type="submission" date="2020-08" db="EMBL/GenBank/DDBJ databases">
        <title>Genomic Encyclopedia of Type Strains, Phase IV (KMG-IV): sequencing the most valuable type-strain genomes for metagenomic binning, comparative biology and taxonomic classification.</title>
        <authorList>
            <person name="Goeker M."/>
        </authorList>
    </citation>
    <scope>NUCLEOTIDE SEQUENCE [LARGE SCALE GENOMIC DNA]</scope>
    <source>
        <strain evidence="2 5">DSM 8510</strain>
    </source>
</reference>
<dbReference type="PANTHER" id="PTHR30427">
    <property type="entry name" value="TRANSCRIPTIONAL ACTIVATOR PROTEIN LYSR"/>
    <property type="match status" value="1"/>
</dbReference>
<gene>
    <name evidence="2" type="ORF">FHS52_002648</name>
    <name evidence="3" type="ORF">GRI59_12965</name>
</gene>
<dbReference type="GO" id="GO:0010628">
    <property type="term" value="P:positive regulation of gene expression"/>
    <property type="evidence" value="ECO:0007669"/>
    <property type="project" value="TreeGrafter"/>
</dbReference>
<dbReference type="Gene3D" id="1.10.10.10">
    <property type="entry name" value="Winged helix-like DNA-binding domain superfamily/Winged helix DNA-binding domain"/>
    <property type="match status" value="1"/>
</dbReference>
<protein>
    <submittedName>
        <fullName evidence="2">DNA-binding transcriptional LysR family regulator</fullName>
    </submittedName>
    <submittedName>
        <fullName evidence="3">LysR family transcriptional regulator</fullName>
    </submittedName>
</protein>
<sequence>MKAERSIDQFKRRTTLRQIEIVSMVRRTGSITAAAMALNTSIANVSRTCRRFEENSPSPVFQKTRKGVVFTEWGMSLMQEIKVLEDALIAFSENSDSLSDR</sequence>
<evidence type="ECO:0000313" key="5">
    <source>
        <dbReference type="Proteomes" id="UP000548685"/>
    </source>
</evidence>
<dbReference type="Proteomes" id="UP000430021">
    <property type="component" value="Unassembled WGS sequence"/>
</dbReference>
<dbReference type="InterPro" id="IPR036390">
    <property type="entry name" value="WH_DNA-bd_sf"/>
</dbReference>
<comment type="caution">
    <text evidence="3">The sequence shown here is derived from an EMBL/GenBank/DDBJ whole genome shotgun (WGS) entry which is preliminary data.</text>
</comment>
<keyword evidence="5" id="KW-1185">Reference proteome</keyword>
<dbReference type="AlphaFoldDB" id="A0A6I4UP36"/>
<organism evidence="3 4">
    <name type="scientific">Erythrobacter ramosus</name>
    <dbReference type="NCBI Taxonomy" id="35811"/>
    <lineage>
        <taxon>Bacteria</taxon>
        <taxon>Pseudomonadati</taxon>
        <taxon>Pseudomonadota</taxon>
        <taxon>Alphaproteobacteria</taxon>
        <taxon>Sphingomonadales</taxon>
        <taxon>Erythrobacteraceae</taxon>
        <taxon>Erythrobacter/Porphyrobacter group</taxon>
        <taxon>Erythrobacter</taxon>
    </lineage>
</organism>
<dbReference type="Pfam" id="PF00126">
    <property type="entry name" value="HTH_1"/>
    <property type="match status" value="1"/>
</dbReference>
<proteinExistence type="predicted"/>
<reference evidence="3 4" key="1">
    <citation type="submission" date="2019-12" db="EMBL/GenBank/DDBJ databases">
        <title>Genomic-based taxomic classification of the family Erythrobacteraceae.</title>
        <authorList>
            <person name="Xu L."/>
        </authorList>
    </citation>
    <scope>NUCLEOTIDE SEQUENCE [LARGE SCALE GENOMIC DNA]</scope>
    <source>
        <strain evidence="3 4">JCM 10282</strain>
    </source>
</reference>
<evidence type="ECO:0000313" key="2">
    <source>
        <dbReference type="EMBL" id="MBB3776656.1"/>
    </source>
</evidence>